<keyword evidence="1" id="KW-0285">Flavoprotein</keyword>
<dbReference type="InterPro" id="IPR016156">
    <property type="entry name" value="FAD/NAD-linked_Rdtase_dimer_sf"/>
</dbReference>
<sequence length="426" mass="46548">MIPRRRFLRQLATCSLGWGLGACASGRYLRASGSGGRVVIVGGGYGGATAARYLKRMNPDLTVTLIEPQDAYLSCPGSNETIAGLGDGEALVRSYDWLQQELDIRKVTAKVARLERSRRQVVLQDGAEVPYDRLVLSPGIDFRWDAIEGYDEAASRIAPHAWKAGPQTALLARQIRSMPDGGLVLITAPPNPYRCPPGPYERASLIACYLKKHKPRSKVLILDAKTRFSKQPAFEQAWRELYGDMVEWISSEKQGRLERVDAAARTVETEFDTFRADVLNVIPPQKAGLLADQSGLTDSSGWCPVDPLSFASVYDPAVHVIGDACQPGPMPKSAFSANSQAKVCAAAIVASLAGEPPAEPLLINHCYSFVASDQAISITGVYGYSPDERQLTIRSSGETPPHGDRRQEANHARAWQRSFRKDVFGY</sequence>
<dbReference type="PANTHER" id="PTHR43755">
    <property type="match status" value="1"/>
</dbReference>
<dbReference type="InterPro" id="IPR037092">
    <property type="entry name" value="FlavoCytC_S_DH_flav-bd_sf"/>
</dbReference>
<dbReference type="PROSITE" id="PS51257">
    <property type="entry name" value="PROKAR_LIPOPROTEIN"/>
    <property type="match status" value="1"/>
</dbReference>
<feature type="domain" description="Flavocytochrome c sulphide dehydrogenase flavin-binding" evidence="5">
    <location>
        <begin position="359"/>
        <end position="424"/>
    </location>
</feature>
<feature type="domain" description="Sulfide dehydrogenase [flavocytochrome c] flavoprotein chain central" evidence="6">
    <location>
        <begin position="168"/>
        <end position="283"/>
    </location>
</feature>
<evidence type="ECO:0000256" key="1">
    <source>
        <dbReference type="ARBA" id="ARBA00022630"/>
    </source>
</evidence>
<dbReference type="Gene3D" id="3.50.50.60">
    <property type="entry name" value="FAD/NAD(P)-binding domain"/>
    <property type="match status" value="2"/>
</dbReference>
<accession>A0ABZ2F351</accession>
<evidence type="ECO:0000259" key="6">
    <source>
        <dbReference type="Pfam" id="PF21706"/>
    </source>
</evidence>
<keyword evidence="8" id="KW-1185">Reference proteome</keyword>
<evidence type="ECO:0000313" key="7">
    <source>
        <dbReference type="EMBL" id="WWF01633.1"/>
    </source>
</evidence>
<dbReference type="Pfam" id="PF21706">
    <property type="entry name" value="FCSD_central"/>
    <property type="match status" value="1"/>
</dbReference>
<dbReference type="Pfam" id="PF07992">
    <property type="entry name" value="Pyr_redox_2"/>
    <property type="match status" value="1"/>
</dbReference>
<dbReference type="RefSeq" id="WP_198322661.1">
    <property type="nucleotide sequence ID" value="NZ_CP104311.1"/>
</dbReference>
<evidence type="ECO:0000259" key="4">
    <source>
        <dbReference type="Pfam" id="PF07992"/>
    </source>
</evidence>
<keyword evidence="2" id="KW-0274">FAD</keyword>
<evidence type="ECO:0000313" key="8">
    <source>
        <dbReference type="Proteomes" id="UP001359308"/>
    </source>
</evidence>
<organism evidence="7 8">
    <name type="scientific">Methylococcus capsulatus</name>
    <dbReference type="NCBI Taxonomy" id="414"/>
    <lineage>
        <taxon>Bacteria</taxon>
        <taxon>Pseudomonadati</taxon>
        <taxon>Pseudomonadota</taxon>
        <taxon>Gammaproteobacteria</taxon>
        <taxon>Methylococcales</taxon>
        <taxon>Methylococcaceae</taxon>
        <taxon>Methylococcus</taxon>
    </lineage>
</organism>
<dbReference type="EMBL" id="CP104311">
    <property type="protein sequence ID" value="WWF01633.1"/>
    <property type="molecule type" value="Genomic_DNA"/>
</dbReference>
<dbReference type="InterPro" id="IPR023753">
    <property type="entry name" value="FAD/NAD-binding_dom"/>
</dbReference>
<reference evidence="7 8" key="1">
    <citation type="submission" date="2022-09" db="EMBL/GenBank/DDBJ databases">
        <authorList>
            <person name="Giprobiosintez L."/>
        </authorList>
    </citation>
    <scope>NUCLEOTIDE SEQUENCE [LARGE SCALE GENOMIC DNA]</scope>
    <source>
        <strain evidence="8">VKPM-B-12549 (GBS-15)</strain>
    </source>
</reference>
<feature type="region of interest" description="Disordered" evidence="3">
    <location>
        <begin position="392"/>
        <end position="412"/>
    </location>
</feature>
<protein>
    <submittedName>
        <fullName evidence="7">NAD(P)/FAD-dependent oxidoreductase</fullName>
    </submittedName>
</protein>
<feature type="domain" description="FAD/NAD(P)-binding" evidence="4">
    <location>
        <begin position="37"/>
        <end position="150"/>
    </location>
</feature>
<dbReference type="InterPro" id="IPR015323">
    <property type="entry name" value="FlavoCytC_S_DH_flav-bd"/>
</dbReference>
<dbReference type="Gene3D" id="3.90.760.10">
    <property type="entry name" value="Flavocytochrome c sulphide dehydrogenase, flavin-binding domain"/>
    <property type="match status" value="1"/>
</dbReference>
<name>A0ABZ2F351_METCP</name>
<dbReference type="InterPro" id="IPR052541">
    <property type="entry name" value="SQRD"/>
</dbReference>
<dbReference type="PANTHER" id="PTHR43755:SF1">
    <property type="entry name" value="FAD-DEPENDENT PYRIDINE NUCLEOTIDE-DISULPHIDE OXIDOREDUCTASE"/>
    <property type="match status" value="1"/>
</dbReference>
<dbReference type="SUPFAM" id="SSF55424">
    <property type="entry name" value="FAD/NAD-linked reductases, dimerisation (C-terminal) domain"/>
    <property type="match status" value="1"/>
</dbReference>
<gene>
    <name evidence="7" type="ORF">N4J17_14355</name>
</gene>
<dbReference type="SUPFAM" id="SSF51905">
    <property type="entry name" value="FAD/NAD(P)-binding domain"/>
    <property type="match status" value="2"/>
</dbReference>
<dbReference type="InterPro" id="IPR049386">
    <property type="entry name" value="FCSD_central"/>
</dbReference>
<dbReference type="Proteomes" id="UP001359308">
    <property type="component" value="Chromosome"/>
</dbReference>
<dbReference type="InterPro" id="IPR036188">
    <property type="entry name" value="FAD/NAD-bd_sf"/>
</dbReference>
<evidence type="ECO:0000256" key="2">
    <source>
        <dbReference type="ARBA" id="ARBA00022827"/>
    </source>
</evidence>
<evidence type="ECO:0000256" key="3">
    <source>
        <dbReference type="SAM" id="MobiDB-lite"/>
    </source>
</evidence>
<feature type="compositionally biased region" description="Basic and acidic residues" evidence="3">
    <location>
        <begin position="401"/>
        <end position="411"/>
    </location>
</feature>
<proteinExistence type="predicted"/>
<evidence type="ECO:0000259" key="5">
    <source>
        <dbReference type="Pfam" id="PF09242"/>
    </source>
</evidence>
<dbReference type="Pfam" id="PF09242">
    <property type="entry name" value="FCSD-flav_bind"/>
    <property type="match status" value="1"/>
</dbReference>